<gene>
    <name evidence="1" type="ORF">MSAN_00549500</name>
</gene>
<evidence type="ECO:0000313" key="1">
    <source>
        <dbReference type="EMBL" id="KAF7373399.1"/>
    </source>
</evidence>
<evidence type="ECO:0000313" key="2">
    <source>
        <dbReference type="Proteomes" id="UP000623467"/>
    </source>
</evidence>
<protein>
    <submittedName>
        <fullName evidence="1">Uncharacterized protein</fullName>
    </submittedName>
</protein>
<accession>A0A8H6ZA00</accession>
<sequence length="89" mass="9729">MPSTSHDSEGSPRVVLPKFDLNSQRTSIVNTAEQVTRMIAEKVRGELTAIAAMVFNHPELVVNAMVDKILNSLPVIDTLLEQSALRQAS</sequence>
<organism evidence="1 2">
    <name type="scientific">Mycena sanguinolenta</name>
    <dbReference type="NCBI Taxonomy" id="230812"/>
    <lineage>
        <taxon>Eukaryota</taxon>
        <taxon>Fungi</taxon>
        <taxon>Dikarya</taxon>
        <taxon>Basidiomycota</taxon>
        <taxon>Agaricomycotina</taxon>
        <taxon>Agaricomycetes</taxon>
        <taxon>Agaricomycetidae</taxon>
        <taxon>Agaricales</taxon>
        <taxon>Marasmiineae</taxon>
        <taxon>Mycenaceae</taxon>
        <taxon>Mycena</taxon>
    </lineage>
</organism>
<proteinExistence type="predicted"/>
<reference evidence="1" key="1">
    <citation type="submission" date="2020-05" db="EMBL/GenBank/DDBJ databases">
        <title>Mycena genomes resolve the evolution of fungal bioluminescence.</title>
        <authorList>
            <person name="Tsai I.J."/>
        </authorList>
    </citation>
    <scope>NUCLEOTIDE SEQUENCE</scope>
    <source>
        <strain evidence="1">160909Yilan</strain>
    </source>
</reference>
<dbReference type="Proteomes" id="UP000623467">
    <property type="component" value="Unassembled WGS sequence"/>
</dbReference>
<keyword evidence="2" id="KW-1185">Reference proteome</keyword>
<dbReference type="EMBL" id="JACAZH010000003">
    <property type="protein sequence ID" value="KAF7373399.1"/>
    <property type="molecule type" value="Genomic_DNA"/>
</dbReference>
<name>A0A8H6ZA00_9AGAR</name>
<dbReference type="AlphaFoldDB" id="A0A8H6ZA00"/>
<comment type="caution">
    <text evidence="1">The sequence shown here is derived from an EMBL/GenBank/DDBJ whole genome shotgun (WGS) entry which is preliminary data.</text>
</comment>